<protein>
    <submittedName>
        <fullName evidence="1">Uncharacterized protein</fullName>
    </submittedName>
</protein>
<proteinExistence type="predicted"/>
<accession>A0A381TW00</accession>
<dbReference type="EMBL" id="UINC01005111">
    <property type="protein sequence ID" value="SVA19147.1"/>
    <property type="molecule type" value="Genomic_DNA"/>
</dbReference>
<organism evidence="1">
    <name type="scientific">marine metagenome</name>
    <dbReference type="NCBI Taxonomy" id="408172"/>
    <lineage>
        <taxon>unclassified sequences</taxon>
        <taxon>metagenomes</taxon>
        <taxon>ecological metagenomes</taxon>
    </lineage>
</organism>
<evidence type="ECO:0000313" key="1">
    <source>
        <dbReference type="EMBL" id="SVA19147.1"/>
    </source>
</evidence>
<name>A0A381TW00_9ZZZZ</name>
<feature type="non-terminal residue" evidence="1">
    <location>
        <position position="1"/>
    </location>
</feature>
<gene>
    <name evidence="1" type="ORF">METZ01_LOCUS72001</name>
</gene>
<sequence>VGNIGLHRDTVSTAFTNLVDENLGRRGRGMVIHHHSVAGGS</sequence>
<dbReference type="AlphaFoldDB" id="A0A381TW00"/>
<reference evidence="1" key="1">
    <citation type="submission" date="2018-05" db="EMBL/GenBank/DDBJ databases">
        <authorList>
            <person name="Lanie J.A."/>
            <person name="Ng W.-L."/>
            <person name="Kazmierczak K.M."/>
            <person name="Andrzejewski T.M."/>
            <person name="Davidsen T.M."/>
            <person name="Wayne K.J."/>
            <person name="Tettelin H."/>
            <person name="Glass J.I."/>
            <person name="Rusch D."/>
            <person name="Podicherti R."/>
            <person name="Tsui H.-C.T."/>
            <person name="Winkler M.E."/>
        </authorList>
    </citation>
    <scope>NUCLEOTIDE SEQUENCE</scope>
</reference>